<gene>
    <name evidence="14" type="ORF">H8706_01465</name>
</gene>
<dbReference type="GO" id="GO:0008841">
    <property type="term" value="F:dihydrofolate synthase activity"/>
    <property type="evidence" value="ECO:0007669"/>
    <property type="project" value="TreeGrafter"/>
</dbReference>
<comment type="cofactor">
    <cofactor evidence="1">
        <name>Mg(2+)</name>
        <dbReference type="ChEBI" id="CHEBI:18420"/>
    </cofactor>
</comment>
<evidence type="ECO:0000256" key="5">
    <source>
        <dbReference type="ARBA" id="ARBA00022723"/>
    </source>
</evidence>
<dbReference type="RefSeq" id="WP_262431212.1">
    <property type="nucleotide sequence ID" value="NZ_JACRTE010000001.1"/>
</dbReference>
<keyword evidence="8" id="KW-0460">Magnesium</keyword>
<dbReference type="EC" id="6.3.2.17" evidence="3"/>
<dbReference type="PANTHER" id="PTHR11136:SF0">
    <property type="entry name" value="DIHYDROFOLATE SYNTHETASE-RELATED"/>
    <property type="match status" value="1"/>
</dbReference>
<dbReference type="Pfam" id="PF02875">
    <property type="entry name" value="Mur_ligase_C"/>
    <property type="match status" value="1"/>
</dbReference>
<dbReference type="SUPFAM" id="SSF53623">
    <property type="entry name" value="MurD-like peptide ligases, catalytic domain"/>
    <property type="match status" value="1"/>
</dbReference>
<organism evidence="14 15">
    <name type="scientific">Qingrenia yutianensis</name>
    <dbReference type="NCBI Taxonomy" id="2763676"/>
    <lineage>
        <taxon>Bacteria</taxon>
        <taxon>Bacillati</taxon>
        <taxon>Bacillota</taxon>
        <taxon>Clostridia</taxon>
        <taxon>Eubacteriales</taxon>
        <taxon>Oscillospiraceae</taxon>
        <taxon>Qingrenia</taxon>
    </lineage>
</organism>
<name>A0A926F790_9FIRM</name>
<dbReference type="InterPro" id="IPR036615">
    <property type="entry name" value="Mur_ligase_C_dom_sf"/>
</dbReference>
<evidence type="ECO:0000256" key="9">
    <source>
        <dbReference type="ARBA" id="ARBA00030592"/>
    </source>
</evidence>
<comment type="similarity">
    <text evidence="2 11">Belongs to the folylpolyglutamate synthase family.</text>
</comment>
<evidence type="ECO:0000313" key="15">
    <source>
        <dbReference type="Proteomes" id="UP000647416"/>
    </source>
</evidence>
<dbReference type="PANTHER" id="PTHR11136">
    <property type="entry name" value="FOLYLPOLYGLUTAMATE SYNTHASE-RELATED"/>
    <property type="match status" value="1"/>
</dbReference>
<keyword evidence="6 11" id="KW-0547">Nucleotide-binding</keyword>
<dbReference type="GO" id="GO:0005737">
    <property type="term" value="C:cytoplasm"/>
    <property type="evidence" value="ECO:0007669"/>
    <property type="project" value="TreeGrafter"/>
</dbReference>
<evidence type="ECO:0000259" key="12">
    <source>
        <dbReference type="Pfam" id="PF02875"/>
    </source>
</evidence>
<dbReference type="GO" id="GO:0004326">
    <property type="term" value="F:tetrahydrofolylpolyglutamate synthase activity"/>
    <property type="evidence" value="ECO:0007669"/>
    <property type="project" value="UniProtKB-EC"/>
</dbReference>
<evidence type="ECO:0000259" key="13">
    <source>
        <dbReference type="Pfam" id="PF08245"/>
    </source>
</evidence>
<dbReference type="InterPro" id="IPR001645">
    <property type="entry name" value="Folylpolyglutamate_synth"/>
</dbReference>
<dbReference type="PROSITE" id="PS01011">
    <property type="entry name" value="FOLYLPOLYGLU_SYNT_1"/>
    <property type="match status" value="1"/>
</dbReference>
<evidence type="ECO:0000256" key="2">
    <source>
        <dbReference type="ARBA" id="ARBA00008276"/>
    </source>
</evidence>
<evidence type="ECO:0000256" key="3">
    <source>
        <dbReference type="ARBA" id="ARBA00013025"/>
    </source>
</evidence>
<sequence length="424" mass="47364">MTNAEKYIHSLSKFGKKSGLDNITRLLEKLGNPQDKLKFVHIAGTNGKGSVSAFVSQILIESGCMTGLFTSPFIEVFNERIKINNQNISDEDLERCVGTVRSAVDVLKSEGDYFPIEFEVITAAAFLYFADQKCDVVVLEVGLGGRLDCTNVVKNPLVCAVCSISFDHTKYLGDTIEKIAAEKCGIIKQNSRVAVYKMLDKDAEKVVHETVKNTNSHLVNHQKLNIIKSGIVSVFDYGIYKNLKINLCGVHQIYNAVLALDIAECIKDKFGISEENIRRGLENARWICRFEIFEKGADKPDFIIDGAHNYDGVLKLCDTAKSVLRGKKIVAVFGMLNEKDYEKSLEEICRISDELIITSVPSVRQTSFEEIYKTAKMYKKDTVFIEDNFDAIEYAVSSKNGVFSVLIAGSLYLAGNVRKFVENF</sequence>
<proteinExistence type="inferred from homology"/>
<dbReference type="InterPro" id="IPR036565">
    <property type="entry name" value="Mur-like_cat_sf"/>
</dbReference>
<dbReference type="FunFam" id="3.40.1190.10:FF:000011">
    <property type="entry name" value="Folylpolyglutamate synthase/dihydrofolate synthase"/>
    <property type="match status" value="1"/>
</dbReference>
<dbReference type="Proteomes" id="UP000647416">
    <property type="component" value="Unassembled WGS sequence"/>
</dbReference>
<dbReference type="SUPFAM" id="SSF53244">
    <property type="entry name" value="MurD-like peptide ligases, peptide-binding domain"/>
    <property type="match status" value="1"/>
</dbReference>
<dbReference type="InterPro" id="IPR004101">
    <property type="entry name" value="Mur_ligase_C"/>
</dbReference>
<dbReference type="AlphaFoldDB" id="A0A926F790"/>
<keyword evidence="7 11" id="KW-0067">ATP-binding</keyword>
<accession>A0A926F790</accession>
<keyword evidence="4 11" id="KW-0436">Ligase</keyword>
<dbReference type="NCBIfam" id="TIGR01499">
    <property type="entry name" value="folC"/>
    <property type="match status" value="1"/>
</dbReference>
<dbReference type="EMBL" id="JACRTE010000001">
    <property type="protein sequence ID" value="MBC8595538.1"/>
    <property type="molecule type" value="Genomic_DNA"/>
</dbReference>
<comment type="caution">
    <text evidence="14">The sequence shown here is derived from an EMBL/GenBank/DDBJ whole genome shotgun (WGS) entry which is preliminary data.</text>
</comment>
<evidence type="ECO:0000256" key="8">
    <source>
        <dbReference type="ARBA" id="ARBA00022842"/>
    </source>
</evidence>
<dbReference type="Gene3D" id="3.90.190.20">
    <property type="entry name" value="Mur ligase, C-terminal domain"/>
    <property type="match status" value="1"/>
</dbReference>
<evidence type="ECO:0000313" key="14">
    <source>
        <dbReference type="EMBL" id="MBC8595538.1"/>
    </source>
</evidence>
<evidence type="ECO:0000256" key="6">
    <source>
        <dbReference type="ARBA" id="ARBA00022741"/>
    </source>
</evidence>
<reference evidence="14" key="1">
    <citation type="submission" date="2020-08" db="EMBL/GenBank/DDBJ databases">
        <title>Genome public.</title>
        <authorList>
            <person name="Liu C."/>
            <person name="Sun Q."/>
        </authorList>
    </citation>
    <scope>NUCLEOTIDE SEQUENCE</scope>
    <source>
        <strain evidence="14">NSJ-50</strain>
    </source>
</reference>
<dbReference type="Pfam" id="PF08245">
    <property type="entry name" value="Mur_ligase_M"/>
    <property type="match status" value="1"/>
</dbReference>
<protein>
    <recommendedName>
        <fullName evidence="3">tetrahydrofolate synthase</fullName>
        <ecNumber evidence="3">6.3.2.17</ecNumber>
    </recommendedName>
    <alternativeName>
        <fullName evidence="9">Tetrahydrofolylpolyglutamate synthase</fullName>
    </alternativeName>
</protein>
<evidence type="ECO:0000256" key="11">
    <source>
        <dbReference type="PIRNR" id="PIRNR001563"/>
    </source>
</evidence>
<keyword evidence="15" id="KW-1185">Reference proteome</keyword>
<dbReference type="PIRSF" id="PIRSF001563">
    <property type="entry name" value="Folylpolyglu_synth"/>
    <property type="match status" value="1"/>
</dbReference>
<feature type="domain" description="Mur ligase central" evidence="13">
    <location>
        <begin position="42"/>
        <end position="260"/>
    </location>
</feature>
<dbReference type="InterPro" id="IPR013221">
    <property type="entry name" value="Mur_ligase_cen"/>
</dbReference>
<dbReference type="InterPro" id="IPR018109">
    <property type="entry name" value="Folylpolyglutamate_synth_CS"/>
</dbReference>
<keyword evidence="5" id="KW-0479">Metal-binding</keyword>
<feature type="domain" description="Mur ligase C-terminal" evidence="12">
    <location>
        <begin position="289"/>
        <end position="410"/>
    </location>
</feature>
<dbReference type="PROSITE" id="PS01012">
    <property type="entry name" value="FOLYLPOLYGLU_SYNT_2"/>
    <property type="match status" value="1"/>
</dbReference>
<evidence type="ECO:0000256" key="10">
    <source>
        <dbReference type="ARBA" id="ARBA00047493"/>
    </source>
</evidence>
<evidence type="ECO:0000256" key="7">
    <source>
        <dbReference type="ARBA" id="ARBA00022840"/>
    </source>
</evidence>
<comment type="catalytic activity">
    <reaction evidence="10">
        <text>(6S)-5,6,7,8-tetrahydrofolyl-(gamma-L-Glu)(n) + L-glutamate + ATP = (6S)-5,6,7,8-tetrahydrofolyl-(gamma-L-Glu)(n+1) + ADP + phosphate + H(+)</text>
        <dbReference type="Rhea" id="RHEA:10580"/>
        <dbReference type="Rhea" id="RHEA-COMP:14738"/>
        <dbReference type="Rhea" id="RHEA-COMP:14740"/>
        <dbReference type="ChEBI" id="CHEBI:15378"/>
        <dbReference type="ChEBI" id="CHEBI:29985"/>
        <dbReference type="ChEBI" id="CHEBI:30616"/>
        <dbReference type="ChEBI" id="CHEBI:43474"/>
        <dbReference type="ChEBI" id="CHEBI:141005"/>
        <dbReference type="ChEBI" id="CHEBI:456216"/>
        <dbReference type="EC" id="6.3.2.17"/>
    </reaction>
</comment>
<evidence type="ECO:0000256" key="4">
    <source>
        <dbReference type="ARBA" id="ARBA00022598"/>
    </source>
</evidence>
<dbReference type="GO" id="GO:0046872">
    <property type="term" value="F:metal ion binding"/>
    <property type="evidence" value="ECO:0007669"/>
    <property type="project" value="UniProtKB-KW"/>
</dbReference>
<dbReference type="Gene3D" id="3.40.1190.10">
    <property type="entry name" value="Mur-like, catalytic domain"/>
    <property type="match status" value="1"/>
</dbReference>
<dbReference type="GO" id="GO:0005524">
    <property type="term" value="F:ATP binding"/>
    <property type="evidence" value="ECO:0007669"/>
    <property type="project" value="UniProtKB-KW"/>
</dbReference>
<evidence type="ECO:0000256" key="1">
    <source>
        <dbReference type="ARBA" id="ARBA00001946"/>
    </source>
</evidence>